<dbReference type="InterPro" id="IPR013210">
    <property type="entry name" value="LRR_N_plant-typ"/>
</dbReference>
<evidence type="ECO:0000256" key="21">
    <source>
        <dbReference type="ARBA" id="ARBA00048679"/>
    </source>
</evidence>
<keyword evidence="8" id="KW-0433">Leucine-rich repeat</keyword>
<dbReference type="Gene3D" id="3.80.10.10">
    <property type="entry name" value="Ribonuclease Inhibitor"/>
    <property type="match status" value="3"/>
</dbReference>
<dbReference type="InterPro" id="IPR051716">
    <property type="entry name" value="Plant_RL_S/T_kinase"/>
</dbReference>
<evidence type="ECO:0000256" key="23">
    <source>
        <dbReference type="SAM" id="Phobius"/>
    </source>
</evidence>
<evidence type="ECO:0000256" key="16">
    <source>
        <dbReference type="ARBA" id="ARBA00022989"/>
    </source>
</evidence>
<evidence type="ECO:0000256" key="6">
    <source>
        <dbReference type="ARBA" id="ARBA00022527"/>
    </source>
</evidence>
<evidence type="ECO:0000256" key="1">
    <source>
        <dbReference type="ARBA" id="ARBA00004162"/>
    </source>
</evidence>
<evidence type="ECO:0000256" key="11">
    <source>
        <dbReference type="ARBA" id="ARBA00022729"/>
    </source>
</evidence>
<evidence type="ECO:0000256" key="17">
    <source>
        <dbReference type="ARBA" id="ARBA00023136"/>
    </source>
</evidence>
<dbReference type="InterPro" id="IPR011009">
    <property type="entry name" value="Kinase-like_dom_sf"/>
</dbReference>
<comment type="similarity">
    <text evidence="3">Belongs to the protein kinase superfamily. Ser/Thr protein kinase family.</text>
</comment>
<comment type="caution">
    <text evidence="26">The sequence shown here is derived from an EMBL/GenBank/DDBJ whole genome shotgun (WGS) entry which is preliminary data.</text>
</comment>
<dbReference type="EMBL" id="BAABME010002723">
    <property type="protein sequence ID" value="GAA0155816.1"/>
    <property type="molecule type" value="Genomic_DNA"/>
</dbReference>
<evidence type="ECO:0000256" key="2">
    <source>
        <dbReference type="ARBA" id="ARBA00004479"/>
    </source>
</evidence>
<keyword evidence="19" id="KW-0325">Glycoprotein</keyword>
<evidence type="ECO:0000256" key="22">
    <source>
        <dbReference type="PROSITE-ProRule" id="PRU10141"/>
    </source>
</evidence>
<evidence type="ECO:0000256" key="15">
    <source>
        <dbReference type="ARBA" id="ARBA00022840"/>
    </source>
</evidence>
<comment type="catalytic activity">
    <reaction evidence="20">
        <text>L-threonyl-[protein] + ATP = O-phospho-L-threonyl-[protein] + ADP + H(+)</text>
        <dbReference type="Rhea" id="RHEA:46608"/>
        <dbReference type="Rhea" id="RHEA-COMP:11060"/>
        <dbReference type="Rhea" id="RHEA-COMP:11605"/>
        <dbReference type="ChEBI" id="CHEBI:15378"/>
        <dbReference type="ChEBI" id="CHEBI:30013"/>
        <dbReference type="ChEBI" id="CHEBI:30616"/>
        <dbReference type="ChEBI" id="CHEBI:61977"/>
        <dbReference type="ChEBI" id="CHEBI:456216"/>
        <dbReference type="EC" id="2.7.11.1"/>
    </reaction>
</comment>
<keyword evidence="13 22" id="KW-0547">Nucleotide-binding</keyword>
<dbReference type="PANTHER" id="PTHR48053:SF37">
    <property type="entry name" value="LEUCINE-RICH REPEAT PROTEIN KINASE FAMILY PROTEIN"/>
    <property type="match status" value="1"/>
</dbReference>
<evidence type="ECO:0000256" key="19">
    <source>
        <dbReference type="ARBA" id="ARBA00023180"/>
    </source>
</evidence>
<comment type="catalytic activity">
    <reaction evidence="21">
        <text>L-seryl-[protein] + ATP = O-phospho-L-seryl-[protein] + ADP + H(+)</text>
        <dbReference type="Rhea" id="RHEA:17989"/>
        <dbReference type="Rhea" id="RHEA-COMP:9863"/>
        <dbReference type="Rhea" id="RHEA-COMP:11604"/>
        <dbReference type="ChEBI" id="CHEBI:15378"/>
        <dbReference type="ChEBI" id="CHEBI:29999"/>
        <dbReference type="ChEBI" id="CHEBI:30616"/>
        <dbReference type="ChEBI" id="CHEBI:83421"/>
        <dbReference type="ChEBI" id="CHEBI:456216"/>
        <dbReference type="EC" id="2.7.11.1"/>
    </reaction>
</comment>
<dbReference type="PROSITE" id="PS00107">
    <property type="entry name" value="PROTEIN_KINASE_ATP"/>
    <property type="match status" value="1"/>
</dbReference>
<dbReference type="Pfam" id="PF00560">
    <property type="entry name" value="LRR_1"/>
    <property type="match status" value="7"/>
</dbReference>
<dbReference type="InterPro" id="IPR008271">
    <property type="entry name" value="Ser/Thr_kinase_AS"/>
</dbReference>
<evidence type="ECO:0000256" key="14">
    <source>
        <dbReference type="ARBA" id="ARBA00022777"/>
    </source>
</evidence>
<evidence type="ECO:0000256" key="4">
    <source>
        <dbReference type="ARBA" id="ARBA00012513"/>
    </source>
</evidence>
<dbReference type="InterPro" id="IPR000719">
    <property type="entry name" value="Prot_kinase_dom"/>
</dbReference>
<comment type="subcellular location">
    <subcellularLocation>
        <location evidence="1">Cell membrane</location>
        <topology evidence="1">Single-pass membrane protein</topology>
    </subcellularLocation>
    <subcellularLocation>
        <location evidence="2">Membrane</location>
        <topology evidence="2">Single-pass type I membrane protein</topology>
    </subcellularLocation>
</comment>
<protein>
    <recommendedName>
        <fullName evidence="4">non-specific serine/threonine protein kinase</fullName>
        <ecNumber evidence="4">2.7.11.1</ecNumber>
    </recommendedName>
</protein>
<keyword evidence="9" id="KW-0808">Transferase</keyword>
<dbReference type="InterPro" id="IPR032675">
    <property type="entry name" value="LRR_dom_sf"/>
</dbReference>
<feature type="chain" id="PRO_5043954767" description="non-specific serine/threonine protein kinase" evidence="24">
    <location>
        <begin position="23"/>
        <end position="991"/>
    </location>
</feature>
<evidence type="ECO:0000259" key="25">
    <source>
        <dbReference type="PROSITE" id="PS50011"/>
    </source>
</evidence>
<keyword evidence="7" id="KW-0597">Phosphoprotein</keyword>
<organism evidence="26 27">
    <name type="scientific">Lithospermum erythrorhizon</name>
    <name type="common">Purple gromwell</name>
    <name type="synonym">Lithospermum officinale var. erythrorhizon</name>
    <dbReference type="NCBI Taxonomy" id="34254"/>
    <lineage>
        <taxon>Eukaryota</taxon>
        <taxon>Viridiplantae</taxon>
        <taxon>Streptophyta</taxon>
        <taxon>Embryophyta</taxon>
        <taxon>Tracheophyta</taxon>
        <taxon>Spermatophyta</taxon>
        <taxon>Magnoliopsida</taxon>
        <taxon>eudicotyledons</taxon>
        <taxon>Gunneridae</taxon>
        <taxon>Pentapetalae</taxon>
        <taxon>asterids</taxon>
        <taxon>lamiids</taxon>
        <taxon>Boraginales</taxon>
        <taxon>Boraginaceae</taxon>
        <taxon>Boraginoideae</taxon>
        <taxon>Lithospermeae</taxon>
        <taxon>Lithospermum</taxon>
    </lineage>
</organism>
<dbReference type="GO" id="GO:0006952">
    <property type="term" value="P:defense response"/>
    <property type="evidence" value="ECO:0007669"/>
    <property type="project" value="UniProtKB-ARBA"/>
</dbReference>
<evidence type="ECO:0000256" key="3">
    <source>
        <dbReference type="ARBA" id="ARBA00008684"/>
    </source>
</evidence>
<keyword evidence="18" id="KW-0675">Receptor</keyword>
<evidence type="ECO:0000313" key="27">
    <source>
        <dbReference type="Proteomes" id="UP001454036"/>
    </source>
</evidence>
<keyword evidence="16 23" id="KW-1133">Transmembrane helix</keyword>
<name>A0AAV3PXI3_LITER</name>
<dbReference type="Gene3D" id="3.30.200.20">
    <property type="entry name" value="Phosphorylase Kinase, domain 1"/>
    <property type="match status" value="1"/>
</dbReference>
<evidence type="ECO:0000256" key="24">
    <source>
        <dbReference type="SAM" id="SignalP"/>
    </source>
</evidence>
<dbReference type="PROSITE" id="PS51450">
    <property type="entry name" value="LRR"/>
    <property type="match status" value="3"/>
</dbReference>
<reference evidence="26 27" key="1">
    <citation type="submission" date="2024-01" db="EMBL/GenBank/DDBJ databases">
        <title>The complete chloroplast genome sequence of Lithospermum erythrorhizon: insights into the phylogenetic relationship among Boraginaceae species and the maternal lineages of purple gromwells.</title>
        <authorList>
            <person name="Okada T."/>
            <person name="Watanabe K."/>
        </authorList>
    </citation>
    <scope>NUCLEOTIDE SEQUENCE [LARGE SCALE GENOMIC DNA]</scope>
</reference>
<keyword evidence="17 23" id="KW-0472">Membrane</keyword>
<evidence type="ECO:0000256" key="20">
    <source>
        <dbReference type="ARBA" id="ARBA00047899"/>
    </source>
</evidence>
<dbReference type="Gene3D" id="1.10.510.10">
    <property type="entry name" value="Transferase(Phosphotransferase) domain 1"/>
    <property type="match status" value="1"/>
</dbReference>
<dbReference type="InterPro" id="IPR017441">
    <property type="entry name" value="Protein_kinase_ATP_BS"/>
</dbReference>
<dbReference type="InterPro" id="IPR003591">
    <property type="entry name" value="Leu-rich_rpt_typical-subtyp"/>
</dbReference>
<evidence type="ECO:0000313" key="26">
    <source>
        <dbReference type="EMBL" id="GAA0155816.1"/>
    </source>
</evidence>
<dbReference type="InterPro" id="IPR001611">
    <property type="entry name" value="Leu-rich_rpt"/>
</dbReference>
<dbReference type="PROSITE" id="PS50011">
    <property type="entry name" value="PROTEIN_KINASE_DOM"/>
    <property type="match status" value="1"/>
</dbReference>
<dbReference type="GO" id="GO:0004674">
    <property type="term" value="F:protein serine/threonine kinase activity"/>
    <property type="evidence" value="ECO:0007669"/>
    <property type="project" value="UniProtKB-KW"/>
</dbReference>
<feature type="signal peptide" evidence="24">
    <location>
        <begin position="1"/>
        <end position="22"/>
    </location>
</feature>
<dbReference type="GO" id="GO:0051707">
    <property type="term" value="P:response to other organism"/>
    <property type="evidence" value="ECO:0007669"/>
    <property type="project" value="UniProtKB-ARBA"/>
</dbReference>
<feature type="transmembrane region" description="Helical" evidence="23">
    <location>
        <begin position="615"/>
        <end position="641"/>
    </location>
</feature>
<dbReference type="FunFam" id="3.80.10.10:FF:000101">
    <property type="entry name" value="LRR receptor-like serine/threonine-protein kinase ERECTA"/>
    <property type="match status" value="1"/>
</dbReference>
<dbReference type="EC" id="2.7.11.1" evidence="4"/>
<dbReference type="SUPFAM" id="SSF52058">
    <property type="entry name" value="L domain-like"/>
    <property type="match status" value="2"/>
</dbReference>
<dbReference type="FunFam" id="3.30.200.20:FF:000432">
    <property type="entry name" value="LRR receptor-like serine/threonine-protein kinase EFR"/>
    <property type="match status" value="1"/>
</dbReference>
<sequence>MNCHIIFMLLTIPLFFIYSTNCMNSNETDHYALLAFKSALNDPQKALKSWNDSIHYCIWEGVACNNRHERVTMLALPSKGLDGKLTPFIGNLSFLQILDLSNNSFHGIIPSNLGNLAISLGYLNLQNNIFDGEIPANLSACIHLYSLSFAYNSLAGRIPQEITYLKNLEQLDLCNNQITGEIPDSIGNLTSLTVFSVDSNLLSGNIPDSIGRLSNLSMLQLGNNTLFGTVPYSIYNLSSLTLFSIFSTQIHGTLDPDLGLMLPHLQILNVAQTRLSGFIPHSLSNATHLEIIAMYNCSFTGKVKVDFSHLKNLQYLYLWGNSLGGEGPDSINFLNSLSNSRNLSLLDIQNNQFHGSLPSYMGNFSKKITSFSVSDNYLTGLIPPWITDIFSLSTLLLDHNQFSGSIPNDIGKLIHLQEFHLNNNRLSGQIPSSIGTLSLLNELDLSSNQLEGKVPNSLGNLQSLTVLDLSNNNFSESIPKEIFQISSLAVILDLSHNQFSGQFPPEVKNLGQLGTLDLSHNDISGEIPSSIESCTSLQFLNLSQNSFQGPIPKFLQTLRGLRHLDLSFNDFEGEVPQGGIFDNSNVISVSGNNRLCGGIHELNFPKCRKHKKSEYSLLVVILISCSAFVGLAAIFLILFFLKTRKKKNIPTESIEPASRNSLLKLSFAMLHKATEGFSSKNFLGKGSFGTVYKGFLDNFNQEIAIKVLHVQEQGVIRSFDAECNALSRLRHRNLVKILSACSSLDFQLQNFKALVYDFLPNGSLERWLHSYVDEKGEIVSKSLSLLERMNIAIDVAFAVDYLQNECPTLVVHCDIKPSNVLLDEDMVAHLGDFGLARIISDEDVQYQSSCRGLRGTIGYAAPEYGLGGEVSKKGDIYSLGILLLELITGKRPTDSIFEGDLNLNKFGKMGILENVMEIVDPNIVRIEEEQAKSSMENQVVDYEAIWKEKRHSIILMTKVAIACSMENPQDRSDIQTAINELQTARDLLLQV</sequence>
<dbReference type="SUPFAM" id="SSF56112">
    <property type="entry name" value="Protein kinase-like (PK-like)"/>
    <property type="match status" value="1"/>
</dbReference>
<evidence type="ECO:0000256" key="5">
    <source>
        <dbReference type="ARBA" id="ARBA00022475"/>
    </source>
</evidence>
<dbReference type="Pfam" id="PF13855">
    <property type="entry name" value="LRR_8"/>
    <property type="match status" value="1"/>
</dbReference>
<gene>
    <name evidence="26" type="ORF">LIER_13458</name>
</gene>
<dbReference type="Pfam" id="PF08263">
    <property type="entry name" value="LRRNT_2"/>
    <property type="match status" value="1"/>
</dbReference>
<evidence type="ECO:0000256" key="10">
    <source>
        <dbReference type="ARBA" id="ARBA00022692"/>
    </source>
</evidence>
<accession>A0AAV3PXI3</accession>
<keyword evidence="10 23" id="KW-0812">Transmembrane</keyword>
<proteinExistence type="inferred from homology"/>
<dbReference type="PRINTS" id="PR00019">
    <property type="entry name" value="LEURICHRPT"/>
</dbReference>
<keyword evidence="6" id="KW-0723">Serine/threonine-protein kinase</keyword>
<evidence type="ECO:0000256" key="8">
    <source>
        <dbReference type="ARBA" id="ARBA00022614"/>
    </source>
</evidence>
<evidence type="ECO:0000256" key="13">
    <source>
        <dbReference type="ARBA" id="ARBA00022741"/>
    </source>
</evidence>
<dbReference type="PANTHER" id="PTHR48053">
    <property type="entry name" value="LEUCINE RICH REPEAT FAMILY PROTEIN, EXPRESSED"/>
    <property type="match status" value="1"/>
</dbReference>
<dbReference type="Proteomes" id="UP001454036">
    <property type="component" value="Unassembled WGS sequence"/>
</dbReference>
<evidence type="ECO:0000256" key="18">
    <source>
        <dbReference type="ARBA" id="ARBA00023170"/>
    </source>
</evidence>
<dbReference type="SMART" id="SM00220">
    <property type="entry name" value="S_TKc"/>
    <property type="match status" value="1"/>
</dbReference>
<feature type="binding site" evidence="22">
    <location>
        <position position="706"/>
    </location>
    <ligand>
        <name>ATP</name>
        <dbReference type="ChEBI" id="CHEBI:30616"/>
    </ligand>
</feature>
<evidence type="ECO:0000256" key="7">
    <source>
        <dbReference type="ARBA" id="ARBA00022553"/>
    </source>
</evidence>
<dbReference type="AlphaFoldDB" id="A0AAV3PXI3"/>
<evidence type="ECO:0000256" key="12">
    <source>
        <dbReference type="ARBA" id="ARBA00022737"/>
    </source>
</evidence>
<dbReference type="GO" id="GO:0005524">
    <property type="term" value="F:ATP binding"/>
    <property type="evidence" value="ECO:0007669"/>
    <property type="project" value="UniProtKB-UniRule"/>
</dbReference>
<keyword evidence="11 24" id="KW-0732">Signal</keyword>
<keyword evidence="5" id="KW-1003">Cell membrane</keyword>
<dbReference type="GO" id="GO:0005886">
    <property type="term" value="C:plasma membrane"/>
    <property type="evidence" value="ECO:0007669"/>
    <property type="project" value="UniProtKB-SubCell"/>
</dbReference>
<dbReference type="FunFam" id="1.10.510.10:FF:000358">
    <property type="entry name" value="Putative leucine-rich repeat receptor-like serine/threonine-protein kinase"/>
    <property type="match status" value="1"/>
</dbReference>
<keyword evidence="14" id="KW-0418">Kinase</keyword>
<evidence type="ECO:0000256" key="9">
    <source>
        <dbReference type="ARBA" id="ARBA00022679"/>
    </source>
</evidence>
<feature type="domain" description="Protein kinase" evidence="25">
    <location>
        <begin position="677"/>
        <end position="988"/>
    </location>
</feature>
<dbReference type="PROSITE" id="PS00108">
    <property type="entry name" value="PROTEIN_KINASE_ST"/>
    <property type="match status" value="1"/>
</dbReference>
<dbReference type="SMART" id="SM00369">
    <property type="entry name" value="LRR_TYP"/>
    <property type="match status" value="9"/>
</dbReference>
<keyword evidence="15 22" id="KW-0067">ATP-binding</keyword>
<dbReference type="Pfam" id="PF00069">
    <property type="entry name" value="Pkinase"/>
    <property type="match status" value="1"/>
</dbReference>
<dbReference type="FunFam" id="3.80.10.10:FF:000095">
    <property type="entry name" value="LRR receptor-like serine/threonine-protein kinase GSO1"/>
    <property type="match status" value="1"/>
</dbReference>
<keyword evidence="12" id="KW-0677">Repeat</keyword>
<keyword evidence="27" id="KW-1185">Reference proteome</keyword>